<protein>
    <submittedName>
        <fullName evidence="1">Uncharacterized protein</fullName>
    </submittedName>
</protein>
<gene>
    <name evidence="1" type="ORF">ZEAMMB73_Zm00001d046392</name>
</gene>
<dbReference type="AlphaFoldDB" id="A0A1D6P2I0"/>
<reference evidence="1" key="1">
    <citation type="submission" date="2015-12" db="EMBL/GenBank/DDBJ databases">
        <title>Update maize B73 reference genome by single molecule sequencing technologies.</title>
        <authorList>
            <consortium name="Maize Genome Sequencing Project"/>
            <person name="Ware D."/>
        </authorList>
    </citation>
    <scope>NUCLEOTIDE SEQUENCE</scope>
    <source>
        <tissue evidence="1">Seedling</tissue>
    </source>
</reference>
<dbReference type="InParanoid" id="A0A1D6P2I0"/>
<dbReference type="EMBL" id="CM000785">
    <property type="protein sequence ID" value="AQL04215.1"/>
    <property type="molecule type" value="Genomic_DNA"/>
</dbReference>
<evidence type="ECO:0000313" key="1">
    <source>
        <dbReference type="EMBL" id="AQL04215.1"/>
    </source>
</evidence>
<sequence length="156" mass="16286">MAPASSLVAGSSTHSVASATSSGYDALSPSDPAMILVPRGAQVAPHATLLASFVAPSAHGGVGVSKCLFVMFSIDECGIAGDIVVGELGFFAIGLKYSHFEQNHYACRLCTMTVSDSPILVADMHTDGDILLKSELIDPSSRSLHQTFSFGQERKP</sequence>
<name>A0A1D6P2I0_MAIZE</name>
<accession>A0A1D6P2I0</accession>
<proteinExistence type="predicted"/>
<organism evidence="1">
    <name type="scientific">Zea mays</name>
    <name type="common">Maize</name>
    <dbReference type="NCBI Taxonomy" id="4577"/>
    <lineage>
        <taxon>Eukaryota</taxon>
        <taxon>Viridiplantae</taxon>
        <taxon>Streptophyta</taxon>
        <taxon>Embryophyta</taxon>
        <taxon>Tracheophyta</taxon>
        <taxon>Spermatophyta</taxon>
        <taxon>Magnoliopsida</taxon>
        <taxon>Liliopsida</taxon>
        <taxon>Poales</taxon>
        <taxon>Poaceae</taxon>
        <taxon>PACMAD clade</taxon>
        <taxon>Panicoideae</taxon>
        <taxon>Andropogonodae</taxon>
        <taxon>Andropogoneae</taxon>
        <taxon>Tripsacinae</taxon>
        <taxon>Zea</taxon>
    </lineage>
</organism>